<dbReference type="EMBL" id="JACCCQ010000001">
    <property type="protein sequence ID" value="NYF56156.1"/>
    <property type="molecule type" value="Genomic_DNA"/>
</dbReference>
<keyword evidence="1" id="KW-0812">Transmembrane</keyword>
<proteinExistence type="predicted"/>
<reference evidence="2 3" key="1">
    <citation type="submission" date="2020-07" db="EMBL/GenBank/DDBJ databases">
        <title>Sequencing the genomes of 1000 actinobacteria strains.</title>
        <authorList>
            <person name="Klenk H.-P."/>
        </authorList>
    </citation>
    <scope>NUCLEOTIDE SEQUENCE [LARGE SCALE GENOMIC DNA]</scope>
    <source>
        <strain evidence="2 3">DSM 43814</strain>
    </source>
</reference>
<keyword evidence="1" id="KW-0472">Membrane</keyword>
<gene>
    <name evidence="2" type="ORF">HDA35_001987</name>
</gene>
<feature type="transmembrane region" description="Helical" evidence="1">
    <location>
        <begin position="25"/>
        <end position="46"/>
    </location>
</feature>
<evidence type="ECO:0000313" key="3">
    <source>
        <dbReference type="Proteomes" id="UP000631553"/>
    </source>
</evidence>
<feature type="transmembrane region" description="Helical" evidence="1">
    <location>
        <begin position="53"/>
        <end position="77"/>
    </location>
</feature>
<dbReference type="RefSeq" id="WP_179802518.1">
    <property type="nucleotide sequence ID" value="NZ_JACCCQ010000001.1"/>
</dbReference>
<name>A0ABX2RLW3_9ACTN</name>
<dbReference type="Proteomes" id="UP000631553">
    <property type="component" value="Unassembled WGS sequence"/>
</dbReference>
<protein>
    <submittedName>
        <fullName evidence="2">Uncharacterized protein</fullName>
    </submittedName>
</protein>
<evidence type="ECO:0000313" key="2">
    <source>
        <dbReference type="EMBL" id="NYF56156.1"/>
    </source>
</evidence>
<keyword evidence="1" id="KW-1133">Transmembrane helix</keyword>
<evidence type="ECO:0000256" key="1">
    <source>
        <dbReference type="SAM" id="Phobius"/>
    </source>
</evidence>
<comment type="caution">
    <text evidence="2">The sequence shown here is derived from an EMBL/GenBank/DDBJ whole genome shotgun (WGS) entry which is preliminary data.</text>
</comment>
<organism evidence="2 3">
    <name type="scientific">Micromonospora purpureochromogenes</name>
    <dbReference type="NCBI Taxonomy" id="47872"/>
    <lineage>
        <taxon>Bacteria</taxon>
        <taxon>Bacillati</taxon>
        <taxon>Actinomycetota</taxon>
        <taxon>Actinomycetes</taxon>
        <taxon>Micromonosporales</taxon>
        <taxon>Micromonosporaceae</taxon>
        <taxon>Micromonospora</taxon>
    </lineage>
</organism>
<keyword evidence="3" id="KW-1185">Reference proteome</keyword>
<accession>A0ABX2RLW3</accession>
<sequence>MGGYSNIDLEAGGRFAVNFEALRTFISAHAILGLAILVASAISAFFQRRLSLGLLIGWAGGWLLNVTALFFGMATWWPPLLQRWAGTW</sequence>